<keyword evidence="10" id="KW-1185">Reference proteome</keyword>
<keyword evidence="4" id="KW-0863">Zinc-finger</keyword>
<evidence type="ECO:0000256" key="1">
    <source>
        <dbReference type="ARBA" id="ARBA00004123"/>
    </source>
</evidence>
<feature type="region of interest" description="Disordered" evidence="7">
    <location>
        <begin position="891"/>
        <end position="1108"/>
    </location>
</feature>
<keyword evidence="6" id="KW-0539">Nucleus</keyword>
<feature type="region of interest" description="Disordered" evidence="7">
    <location>
        <begin position="33"/>
        <end position="52"/>
    </location>
</feature>
<dbReference type="PANTHER" id="PTHR46235:SF3">
    <property type="entry name" value="PHD FINGER-CONTAINING PROTEIN DDB_G0268158"/>
    <property type="match status" value="1"/>
</dbReference>
<dbReference type="Pfam" id="PF12047">
    <property type="entry name" value="DNMT1-RFD"/>
    <property type="match status" value="1"/>
</dbReference>
<feature type="region of interest" description="Disordered" evidence="7">
    <location>
        <begin position="1284"/>
        <end position="1312"/>
    </location>
</feature>
<organism evidence="9 10">
    <name type="scientific">Turnera subulata</name>
    <dbReference type="NCBI Taxonomy" id="218843"/>
    <lineage>
        <taxon>Eukaryota</taxon>
        <taxon>Viridiplantae</taxon>
        <taxon>Streptophyta</taxon>
        <taxon>Embryophyta</taxon>
        <taxon>Tracheophyta</taxon>
        <taxon>Spermatophyta</taxon>
        <taxon>Magnoliopsida</taxon>
        <taxon>eudicotyledons</taxon>
        <taxon>Gunneridae</taxon>
        <taxon>Pentapetalae</taxon>
        <taxon>rosids</taxon>
        <taxon>fabids</taxon>
        <taxon>Malpighiales</taxon>
        <taxon>Passifloraceae</taxon>
        <taxon>Turnera</taxon>
    </lineage>
</organism>
<dbReference type="InterPro" id="IPR001965">
    <property type="entry name" value="Znf_PHD"/>
</dbReference>
<feature type="compositionally biased region" description="Basic and acidic residues" evidence="7">
    <location>
        <begin position="474"/>
        <end position="483"/>
    </location>
</feature>
<dbReference type="PANTHER" id="PTHR46235">
    <property type="entry name" value="PHD FINGER-CONTAINING PROTEIN DDB_G0268158"/>
    <property type="match status" value="1"/>
</dbReference>
<dbReference type="GO" id="GO:0008270">
    <property type="term" value="F:zinc ion binding"/>
    <property type="evidence" value="ECO:0007669"/>
    <property type="project" value="UniProtKB-KW"/>
</dbReference>
<dbReference type="GO" id="GO:0006338">
    <property type="term" value="P:chromatin remodeling"/>
    <property type="evidence" value="ECO:0007669"/>
    <property type="project" value="UniProtKB-ARBA"/>
</dbReference>
<dbReference type="InterPro" id="IPR022702">
    <property type="entry name" value="Cytosine_MeTrfase1_RFD"/>
</dbReference>
<dbReference type="OrthoDB" id="21264at2759"/>
<dbReference type="Pfam" id="PF23004">
    <property type="entry name" value="PHDvar_NSD"/>
    <property type="match status" value="1"/>
</dbReference>
<dbReference type="InterPro" id="IPR055197">
    <property type="entry name" value="PHDvar_NSD"/>
</dbReference>
<feature type="compositionally biased region" description="Basic and acidic residues" evidence="7">
    <location>
        <begin position="1037"/>
        <end position="1091"/>
    </location>
</feature>
<feature type="compositionally biased region" description="Basic and acidic residues" evidence="7">
    <location>
        <begin position="924"/>
        <end position="953"/>
    </location>
</feature>
<keyword evidence="3" id="KW-0677">Repeat</keyword>
<feature type="compositionally biased region" description="Basic and acidic residues" evidence="7">
    <location>
        <begin position="962"/>
        <end position="991"/>
    </location>
</feature>
<sequence>MASSDDEVDDVPQSVSEYYFVDDKDEPISFSALPVHWGGPGEEKNTPPTPPTTTKVFLNGKADNGLKKVYKQVTAWKFDLLNAAKALEIHVLSKDGPSSSWIKLLKPRKSYEEITRTISVTLQCLHYARRNPQTSSRSLWDHLSRHFSSFDARPSQDDLLHHMEFIAEAVKRDPSLSNCQLLLTFLEGRPQRRMLSNESVRAPISGFIVDDVDDFSEDVDEESNEDDDDLFDSVCAFCDNGGDILCCEGRCMRSFHATVEAGEESACESLGLTEREVRAMGNFLCKNCEYKQHQCFACGELGNSDKTSNAEEDKVAAEELCEKIIAGETFACPMHKCCICKQVEDKKNPEFQFAVCRRCPTAYHRRCLPREIAFDDIEDEGIITRAWENLLPNRILIYCLKHQIDDDIGTPIRDHIIFPGHQNMKKAVGEKRNKQTSKYTSDEDTILSQKRRRIFEEPGKTVGKASKELSPAPRMEKLTSKSERTLSKQVALRKIRDVADYKNLSRERGKSVVKEVDRSATANTKKASLGDKLYDFLMADKPQTGKRCSVVSTKGDNTGNTCTKKSSTELPSLDADSQRRLLAMVKEVASSVTMEDIVKKQSVPTAYMNFSSTVIDRTITSGKVEGAVENKLKVHLAPFLHGKRYTSYGRHFTKVEKLQEIVDFCCGANDFSWLMKKKLEEKGIKCSYKNYDLFRPKNDFNFEKRDWMTVRPHELPKGDQLIMGLNPPFGVKAALANKFIDKALEFKPKLLILIVPPETERLDEKRQPYDLVWEDNQFLAGKSFYFPGSIDVNDKQIDQWNNIAPPLYLWSHPRWSEKHVAIAQQQGHLARQPQRMDLTKDCHETITNHNSTENLYQKVDSWMHVNNEPRQNLEPEGAKCATIVDQDHKGSFHLRNGDRESQLNHDHRRSLESESSKCATVVGQDHRGSFHSKNGDRESQHNHDHRRSLEPEGSKCATVLAQDHKGSSHRRNGDRERQRNREPKRSLEPEGVKCATTVDRDHKGNSHCKNGDGESQHNREPRRSLELESSKCATILDQDHKGSSHIRNGDRGSQRGREARRSRSSETSRKERLGEGKPERGPGMKSPDRHNGAKPPPIDTYSRNTQHFPSNVVDGRSLSEIPLPGFPEISSNVEGENGFQHPQIGMADLQKQCGEDYGWYDASVTADKDMNNDESYSIGIHGFSGSGMAGQSMGHVRGPAGGIGYGYSVMEGNDDSLYGQMGSLSSTPYGYSASPAGSTYGLNMPAMQHPDSAARSTYGMNMSAMQRPDSGAGSTYGMNTSVMQRPDSGAGSTYGMNTSVMQRPDSAAGSTYGISTSAMQHQDSTAGSTYGMNMSAMQRYAPQLDELNYTRMNNLGPEPSMFPINYDHRAPGPAYHPGSTGFPPSYTHPNFHNSAGWLNE</sequence>
<evidence type="ECO:0000256" key="2">
    <source>
        <dbReference type="ARBA" id="ARBA00022723"/>
    </source>
</evidence>
<evidence type="ECO:0000313" key="9">
    <source>
        <dbReference type="EMBL" id="KAJ4842141.1"/>
    </source>
</evidence>
<keyword evidence="2" id="KW-0479">Metal-binding</keyword>
<comment type="subcellular location">
    <subcellularLocation>
        <location evidence="1">Nucleus</location>
    </subcellularLocation>
</comment>
<dbReference type="Pfam" id="PF26055">
    <property type="entry name" value="Mtase_EDM2"/>
    <property type="match status" value="1"/>
</dbReference>
<evidence type="ECO:0000259" key="8">
    <source>
        <dbReference type="SMART" id="SM00249"/>
    </source>
</evidence>
<dbReference type="SMART" id="SM00249">
    <property type="entry name" value="PHD"/>
    <property type="match status" value="2"/>
</dbReference>
<feature type="compositionally biased region" description="Basic and acidic residues" evidence="7">
    <location>
        <begin position="998"/>
        <end position="1029"/>
    </location>
</feature>
<dbReference type="CDD" id="cd15566">
    <property type="entry name" value="PHD3_NSD"/>
    <property type="match status" value="1"/>
</dbReference>
<keyword evidence="5" id="KW-0862">Zinc</keyword>
<evidence type="ECO:0000256" key="3">
    <source>
        <dbReference type="ARBA" id="ARBA00022737"/>
    </source>
</evidence>
<dbReference type="Proteomes" id="UP001141552">
    <property type="component" value="Unassembled WGS sequence"/>
</dbReference>
<evidence type="ECO:0000256" key="6">
    <source>
        <dbReference type="ARBA" id="ARBA00023242"/>
    </source>
</evidence>
<evidence type="ECO:0000256" key="4">
    <source>
        <dbReference type="ARBA" id="ARBA00022771"/>
    </source>
</evidence>
<feature type="region of interest" description="Disordered" evidence="7">
    <location>
        <begin position="458"/>
        <end position="483"/>
    </location>
</feature>
<feature type="non-terminal residue" evidence="9">
    <location>
        <position position="1400"/>
    </location>
</feature>
<reference evidence="9" key="2">
    <citation type="journal article" date="2023" name="Plants (Basel)">
        <title>Annotation of the Turnera subulata (Passifloraceae) Draft Genome Reveals the S-Locus Evolved after the Divergence of Turneroideae from Passifloroideae in a Stepwise Manner.</title>
        <authorList>
            <person name="Henning P.M."/>
            <person name="Roalson E.H."/>
            <person name="Mir W."/>
            <person name="McCubbin A.G."/>
            <person name="Shore J.S."/>
        </authorList>
    </citation>
    <scope>NUCLEOTIDE SEQUENCE</scope>
    <source>
        <strain evidence="9">F60SS</strain>
    </source>
</reference>
<accession>A0A9Q0G2U0</accession>
<evidence type="ECO:0000313" key="10">
    <source>
        <dbReference type="Proteomes" id="UP001141552"/>
    </source>
</evidence>
<proteinExistence type="predicted"/>
<dbReference type="EMBL" id="JAKUCV010002578">
    <property type="protein sequence ID" value="KAJ4842141.1"/>
    <property type="molecule type" value="Genomic_DNA"/>
</dbReference>
<dbReference type="InterPro" id="IPR058939">
    <property type="entry name" value="Mtase_EDM2"/>
</dbReference>
<feature type="compositionally biased region" description="Basic and acidic residues" evidence="7">
    <location>
        <begin position="891"/>
        <end position="915"/>
    </location>
</feature>
<evidence type="ECO:0000256" key="5">
    <source>
        <dbReference type="ARBA" id="ARBA00022833"/>
    </source>
</evidence>
<feature type="region of interest" description="Disordered" evidence="7">
    <location>
        <begin position="550"/>
        <end position="570"/>
    </location>
</feature>
<feature type="compositionally biased region" description="Polar residues" evidence="7">
    <location>
        <begin position="1290"/>
        <end position="1301"/>
    </location>
</feature>
<feature type="domain" description="Zinc finger PHD-type" evidence="8">
    <location>
        <begin position="336"/>
        <end position="403"/>
    </location>
</feature>
<protein>
    <recommendedName>
        <fullName evidence="8">Zinc finger PHD-type domain-containing protein</fullName>
    </recommendedName>
</protein>
<name>A0A9Q0G2U0_9ROSI</name>
<dbReference type="GO" id="GO:0005634">
    <property type="term" value="C:nucleus"/>
    <property type="evidence" value="ECO:0007669"/>
    <property type="project" value="UniProtKB-SubCell"/>
</dbReference>
<feature type="domain" description="Zinc finger PHD-type" evidence="8">
    <location>
        <begin position="234"/>
        <end position="289"/>
    </location>
</feature>
<comment type="caution">
    <text evidence="9">The sequence shown here is derived from an EMBL/GenBank/DDBJ whole genome shotgun (WGS) entry which is preliminary data.</text>
</comment>
<gene>
    <name evidence="9" type="ORF">Tsubulata_024258</name>
</gene>
<reference evidence="9" key="1">
    <citation type="submission" date="2022-02" db="EMBL/GenBank/DDBJ databases">
        <authorList>
            <person name="Henning P.M."/>
            <person name="McCubbin A.G."/>
            <person name="Shore J.S."/>
        </authorList>
    </citation>
    <scope>NUCLEOTIDE SEQUENCE</scope>
    <source>
        <strain evidence="9">F60SS</strain>
        <tissue evidence="9">Leaves</tissue>
    </source>
</reference>
<evidence type="ECO:0000256" key="7">
    <source>
        <dbReference type="SAM" id="MobiDB-lite"/>
    </source>
</evidence>
<dbReference type="Gene3D" id="3.30.40.10">
    <property type="entry name" value="Zinc/RING finger domain, C3HC4 (zinc finger)"/>
    <property type="match status" value="1"/>
</dbReference>
<dbReference type="InterPro" id="IPR013083">
    <property type="entry name" value="Znf_RING/FYVE/PHD"/>
</dbReference>